<organism evidence="1 2">
    <name type="scientific">Rhizobium azibense</name>
    <dbReference type="NCBI Taxonomy" id="1136135"/>
    <lineage>
        <taxon>Bacteria</taxon>
        <taxon>Pseudomonadati</taxon>
        <taxon>Pseudomonadota</taxon>
        <taxon>Alphaproteobacteria</taxon>
        <taxon>Hyphomicrobiales</taxon>
        <taxon>Rhizobiaceae</taxon>
        <taxon>Rhizobium/Agrobacterium group</taxon>
        <taxon>Rhizobium</taxon>
    </lineage>
</organism>
<protein>
    <submittedName>
        <fullName evidence="1">Uncharacterized protein</fullName>
    </submittedName>
</protein>
<dbReference type="AlphaFoldDB" id="A0A4R3RJ89"/>
<accession>A0A4R3RJ89</accession>
<sequence length="400" mass="45006">MRDLKLSVEGQWWDSLLYKGQLHLFGTDGSLSIYAWERLVADLARSFGENGVALRLAFSESNAIYRSAMDLQHVRRCFANLASTEFEISAATLAKYCVARSDNGFPFPHATSAFHYDRLIVATGRGVFAAHYDPDTSSRTKAVRLSSRGANQAWPAYGNVAVAAGPDGLFHLDLKIGDREWPKEQDGGRLSERACDACDWMFNNIVGTSFEEGSVLARFDRASGTTDSSIPLQDIVGDDNEESTEAAWKVGDVDRLEDLVGNQYDTGEKKPLIWGSRDKLYKVERRHIAVYRLFSSGELKFIGKVPRPSDLNTLVSVKTALFGLVFEFDESLLVLKSNSATQTFAEEPVNWRVFPRSKRYENHLHILKDAVLEIHSYNHDVDQDQYHKLIGTRVPLSWRE</sequence>
<name>A0A4R3RJ89_9HYPH</name>
<dbReference type="RefSeq" id="WP_132553143.1">
    <property type="nucleotide sequence ID" value="NZ_SMBK01000015.1"/>
</dbReference>
<reference evidence="1 2" key="1">
    <citation type="submission" date="2019-03" db="EMBL/GenBank/DDBJ databases">
        <title>Genomic Encyclopedia of Type Strains, Phase IV (KMG-V): Genome sequencing to study the core and pangenomes of soil and plant-associated prokaryotes.</title>
        <authorList>
            <person name="Whitman W."/>
        </authorList>
    </citation>
    <scope>NUCLEOTIDE SEQUENCE [LARGE SCALE GENOMIC DNA]</scope>
    <source>
        <strain evidence="1 2">IE4868</strain>
    </source>
</reference>
<gene>
    <name evidence="1" type="ORF">EV129_115149</name>
</gene>
<evidence type="ECO:0000313" key="1">
    <source>
        <dbReference type="EMBL" id="TCU33642.1"/>
    </source>
</evidence>
<dbReference type="EMBL" id="SMBK01000015">
    <property type="protein sequence ID" value="TCU33642.1"/>
    <property type="molecule type" value="Genomic_DNA"/>
</dbReference>
<comment type="caution">
    <text evidence="1">The sequence shown here is derived from an EMBL/GenBank/DDBJ whole genome shotgun (WGS) entry which is preliminary data.</text>
</comment>
<evidence type="ECO:0000313" key="2">
    <source>
        <dbReference type="Proteomes" id="UP000295507"/>
    </source>
</evidence>
<dbReference type="Proteomes" id="UP000295507">
    <property type="component" value="Unassembled WGS sequence"/>
</dbReference>
<proteinExistence type="predicted"/>